<dbReference type="InterPro" id="IPR030183">
    <property type="entry name" value="SLAC/SLAH"/>
</dbReference>
<keyword evidence="6 11" id="KW-0812">Transmembrane</keyword>
<evidence type="ECO:0000256" key="8">
    <source>
        <dbReference type="ARBA" id="ARBA00023065"/>
    </source>
</evidence>
<protein>
    <submittedName>
        <fullName evidence="12">Uncharacterized protein</fullName>
    </submittedName>
</protein>
<proteinExistence type="inferred from homology"/>
<dbReference type="Pfam" id="PF03595">
    <property type="entry name" value="SLAC1"/>
    <property type="match status" value="1"/>
</dbReference>
<gene>
    <name evidence="12" type="ORF">CSSPJE1EN1_LOCUS15920</name>
</gene>
<organism evidence="12 13">
    <name type="scientific">Sphagnum jensenii</name>
    <dbReference type="NCBI Taxonomy" id="128206"/>
    <lineage>
        <taxon>Eukaryota</taxon>
        <taxon>Viridiplantae</taxon>
        <taxon>Streptophyta</taxon>
        <taxon>Embryophyta</taxon>
        <taxon>Bryophyta</taxon>
        <taxon>Sphagnophytina</taxon>
        <taxon>Sphagnopsida</taxon>
        <taxon>Sphagnales</taxon>
        <taxon>Sphagnaceae</taxon>
        <taxon>Sphagnum</taxon>
    </lineage>
</organism>
<evidence type="ECO:0000256" key="9">
    <source>
        <dbReference type="ARBA" id="ARBA00023136"/>
    </source>
</evidence>
<sequence length="705" mass="78133">MADALVREYQVRKKVSPSEFEENNCCPAKFPGRGLSRDSSNYSLDGDHQTTLISGPLEHGSAESPRGVVDARVSVAASPRDVLKPATKSSSKQQQAVVPDNDVRVEMEKASENEFYVADHLVPLPPFLSPKRRPRGSIYRWGSGPQSGVESLPPFLSPKRRPRGSIYRWGSGPQSGVEIGLARTSTQDSVLTTTSVQESPAGVQDTYDKFRTRSARFDRQFSARRGASSSLGTGIRREGSGSTVHDAAEDTDEHGKPSSVQPDRYFDALQGPELETLKEHESELMLPTDERWPFLLRFPIGCFGLCMGLGSQVMLWKDLASSAQLHFLHIPLQINIALWCLALLSLVLIFATYTLKIIYFFEAVRREFHHPVRVNFFFAPWIACMFLMIGLPSAIASSIHPATWCVFMAPLFILELKIYGQWLSGGDRRLSKVANPSTHLSVVGNFVGALVGAKVGWTEAAIFFWAVGLAHYIVLFVTLYQRLPSNLVLPKDLHPVFFLFVAAPSAASVAWMKITGSFDLVSRLVFFIALFLYSSLVVRINFFRGISFSIAWWAYTFPMTAAAIASIEYTTVADSWITEGLAIVLSVISSATVFTLFIFTILHAFVWTDLFPNDVAIAITVKKSKYKKNGKADDSTNDLQKDSLTTLKECEPLHKIVIEAFHHIISKDHNCTTQVHSLENQCTFTVEGQALEVVPVISPADPKLG</sequence>
<keyword evidence="8" id="KW-0406">Ion transport</keyword>
<evidence type="ECO:0000313" key="13">
    <source>
        <dbReference type="Proteomes" id="UP001497444"/>
    </source>
</evidence>
<feature type="transmembrane region" description="Helical" evidence="11">
    <location>
        <begin position="493"/>
        <end position="514"/>
    </location>
</feature>
<dbReference type="EMBL" id="OZ020098">
    <property type="protein sequence ID" value="CAK9270442.1"/>
    <property type="molecule type" value="Genomic_DNA"/>
</dbReference>
<dbReference type="Proteomes" id="UP001497444">
    <property type="component" value="Chromosome 3"/>
</dbReference>
<feature type="transmembrane region" description="Helical" evidence="11">
    <location>
        <begin position="520"/>
        <end position="538"/>
    </location>
</feature>
<accession>A0ABP0WUA2</accession>
<evidence type="ECO:0000256" key="1">
    <source>
        <dbReference type="ARBA" id="ARBA00004127"/>
    </source>
</evidence>
<evidence type="ECO:0000256" key="10">
    <source>
        <dbReference type="SAM" id="MobiDB-lite"/>
    </source>
</evidence>
<keyword evidence="13" id="KW-1185">Reference proteome</keyword>
<feature type="transmembrane region" description="Helical" evidence="11">
    <location>
        <begin position="463"/>
        <end position="481"/>
    </location>
</feature>
<evidence type="ECO:0000256" key="5">
    <source>
        <dbReference type="ARBA" id="ARBA00022475"/>
    </source>
</evidence>
<evidence type="ECO:0000313" key="12">
    <source>
        <dbReference type="EMBL" id="CAK9270442.1"/>
    </source>
</evidence>
<feature type="transmembrane region" description="Helical" evidence="11">
    <location>
        <begin position="376"/>
        <end position="395"/>
    </location>
</feature>
<keyword evidence="7 11" id="KW-1133">Transmembrane helix</keyword>
<feature type="transmembrane region" description="Helical" evidence="11">
    <location>
        <begin position="294"/>
        <end position="316"/>
    </location>
</feature>
<evidence type="ECO:0000256" key="6">
    <source>
        <dbReference type="ARBA" id="ARBA00022692"/>
    </source>
</evidence>
<dbReference type="Gene3D" id="1.50.10.150">
    <property type="entry name" value="Voltage-dependent anion channel"/>
    <property type="match status" value="1"/>
</dbReference>
<dbReference type="PANTHER" id="PTHR31269:SF2">
    <property type="entry name" value="S-TYPE ANION CHANNEL SLAH3"/>
    <property type="match status" value="1"/>
</dbReference>
<feature type="compositionally biased region" description="Polar residues" evidence="10">
    <location>
        <begin position="37"/>
        <end position="53"/>
    </location>
</feature>
<dbReference type="CDD" id="cd09323">
    <property type="entry name" value="TDT_SLAC1_like"/>
    <property type="match status" value="1"/>
</dbReference>
<name>A0ABP0WUA2_9BRYO</name>
<comment type="subcellular location">
    <subcellularLocation>
        <location evidence="2">Cell membrane</location>
    </subcellularLocation>
    <subcellularLocation>
        <location evidence="1">Endomembrane system</location>
        <topology evidence="1">Multi-pass membrane protein</topology>
    </subcellularLocation>
</comment>
<keyword evidence="9 11" id="KW-0472">Membrane</keyword>
<keyword evidence="5" id="KW-1003">Cell membrane</keyword>
<evidence type="ECO:0000256" key="7">
    <source>
        <dbReference type="ARBA" id="ARBA00022989"/>
    </source>
</evidence>
<feature type="region of interest" description="Disordered" evidence="10">
    <location>
        <begin position="28"/>
        <end position="67"/>
    </location>
</feature>
<keyword evidence="4" id="KW-0813">Transport</keyword>
<feature type="region of interest" description="Disordered" evidence="10">
    <location>
        <begin position="221"/>
        <end position="262"/>
    </location>
</feature>
<comment type="similarity">
    <text evidence="3">Belongs to the SLAC1 S-type anion channel family.</text>
</comment>
<feature type="transmembrane region" description="Helical" evidence="11">
    <location>
        <begin position="550"/>
        <end position="569"/>
    </location>
</feature>
<evidence type="ECO:0000256" key="3">
    <source>
        <dbReference type="ARBA" id="ARBA00007808"/>
    </source>
</evidence>
<dbReference type="InterPro" id="IPR004695">
    <property type="entry name" value="SLAC1/Mae1/Ssu1/TehA"/>
</dbReference>
<evidence type="ECO:0000256" key="11">
    <source>
        <dbReference type="SAM" id="Phobius"/>
    </source>
</evidence>
<feature type="transmembrane region" description="Helical" evidence="11">
    <location>
        <begin position="581"/>
        <end position="602"/>
    </location>
</feature>
<dbReference type="InterPro" id="IPR038665">
    <property type="entry name" value="Voltage-dep_anion_channel_sf"/>
</dbReference>
<dbReference type="PANTHER" id="PTHR31269">
    <property type="entry name" value="S-TYPE ANION CHANNEL SLAH3"/>
    <property type="match status" value="1"/>
</dbReference>
<evidence type="ECO:0000256" key="2">
    <source>
        <dbReference type="ARBA" id="ARBA00004236"/>
    </source>
</evidence>
<evidence type="ECO:0000256" key="4">
    <source>
        <dbReference type="ARBA" id="ARBA00022448"/>
    </source>
</evidence>
<reference evidence="12" key="1">
    <citation type="submission" date="2024-02" db="EMBL/GenBank/DDBJ databases">
        <authorList>
            <consortium name="ELIXIR-Norway"/>
            <consortium name="Elixir Norway"/>
        </authorList>
    </citation>
    <scope>NUCLEOTIDE SEQUENCE</scope>
</reference>
<feature type="transmembrane region" description="Helical" evidence="11">
    <location>
        <begin position="336"/>
        <end position="355"/>
    </location>
</feature>